<dbReference type="AlphaFoldDB" id="A0AAV4XSC7"/>
<protein>
    <submittedName>
        <fullName evidence="1">Uncharacterized protein</fullName>
    </submittedName>
</protein>
<evidence type="ECO:0000313" key="2">
    <source>
        <dbReference type="Proteomes" id="UP001054945"/>
    </source>
</evidence>
<evidence type="ECO:0000313" key="1">
    <source>
        <dbReference type="EMBL" id="GIY98077.1"/>
    </source>
</evidence>
<dbReference type="Proteomes" id="UP001054945">
    <property type="component" value="Unassembled WGS sequence"/>
</dbReference>
<comment type="caution">
    <text evidence="1">The sequence shown here is derived from an EMBL/GenBank/DDBJ whole genome shotgun (WGS) entry which is preliminary data.</text>
</comment>
<name>A0AAV4XSC7_CAEEX</name>
<accession>A0AAV4XSC7</accession>
<keyword evidence="2" id="KW-1185">Reference proteome</keyword>
<gene>
    <name evidence="1" type="ORF">CEXT_97701</name>
</gene>
<organism evidence="1 2">
    <name type="scientific">Caerostris extrusa</name>
    <name type="common">Bark spider</name>
    <name type="synonym">Caerostris bankana</name>
    <dbReference type="NCBI Taxonomy" id="172846"/>
    <lineage>
        <taxon>Eukaryota</taxon>
        <taxon>Metazoa</taxon>
        <taxon>Ecdysozoa</taxon>
        <taxon>Arthropoda</taxon>
        <taxon>Chelicerata</taxon>
        <taxon>Arachnida</taxon>
        <taxon>Araneae</taxon>
        <taxon>Araneomorphae</taxon>
        <taxon>Entelegynae</taxon>
        <taxon>Araneoidea</taxon>
        <taxon>Araneidae</taxon>
        <taxon>Caerostris</taxon>
    </lineage>
</organism>
<proteinExistence type="predicted"/>
<reference evidence="1 2" key="1">
    <citation type="submission" date="2021-06" db="EMBL/GenBank/DDBJ databases">
        <title>Caerostris extrusa draft genome.</title>
        <authorList>
            <person name="Kono N."/>
            <person name="Arakawa K."/>
        </authorList>
    </citation>
    <scope>NUCLEOTIDE SEQUENCE [LARGE SCALE GENOMIC DNA]</scope>
</reference>
<sequence>MDLYGNKSNSIYPSGSIWATILLVQKFSFIKRKELSTLSFSKPSKKNNIDRNSKRSFVTRANDKSDRCFFSPSGDTSRRHFRHPPFPEVSLFSHIAGLLVE</sequence>
<dbReference type="EMBL" id="BPLR01018254">
    <property type="protein sequence ID" value="GIY98077.1"/>
    <property type="molecule type" value="Genomic_DNA"/>
</dbReference>